<dbReference type="RefSeq" id="WP_149402245.1">
    <property type="nucleotide sequence ID" value="NZ_BIXY01000040.1"/>
</dbReference>
<dbReference type="PROSITE" id="PS00761">
    <property type="entry name" value="SPASE_I_3"/>
    <property type="match status" value="1"/>
</dbReference>
<evidence type="ECO:0000256" key="5">
    <source>
        <dbReference type="ARBA" id="ARBA00022670"/>
    </source>
</evidence>
<feature type="active site" evidence="7">
    <location>
        <position position="87"/>
    </location>
</feature>
<dbReference type="NCBIfam" id="TIGR02227">
    <property type="entry name" value="sigpep_I_bact"/>
    <property type="match status" value="1"/>
</dbReference>
<evidence type="ECO:0000256" key="2">
    <source>
        <dbReference type="ARBA" id="ARBA00004401"/>
    </source>
</evidence>
<dbReference type="InterPro" id="IPR019756">
    <property type="entry name" value="Pept_S26A_signal_pept_1_Ser-AS"/>
</dbReference>
<dbReference type="PROSITE" id="PS00760">
    <property type="entry name" value="SPASE_I_2"/>
    <property type="match status" value="1"/>
</dbReference>
<evidence type="ECO:0000256" key="6">
    <source>
        <dbReference type="ARBA" id="ARBA00022801"/>
    </source>
</evidence>
<dbReference type="AlphaFoldDB" id="A0A5A5TCQ6"/>
<name>A0A5A5TCQ6_9CHLR</name>
<evidence type="ECO:0000256" key="7">
    <source>
        <dbReference type="PIRSR" id="PIRSR600223-1"/>
    </source>
</evidence>
<dbReference type="GO" id="GO:0005886">
    <property type="term" value="C:plasma membrane"/>
    <property type="evidence" value="ECO:0007669"/>
    <property type="project" value="UniProtKB-SubCell"/>
</dbReference>
<dbReference type="EC" id="3.4.21.89" evidence="4 8"/>
<dbReference type="GO" id="GO:0009003">
    <property type="term" value="F:signal peptidase activity"/>
    <property type="evidence" value="ECO:0007669"/>
    <property type="project" value="UniProtKB-EC"/>
</dbReference>
<reference evidence="11 12" key="1">
    <citation type="submission" date="2019-01" db="EMBL/GenBank/DDBJ databases">
        <title>Draft genome sequence of Dictyobacter sp. Uno17.</title>
        <authorList>
            <person name="Wang C.M."/>
            <person name="Zheng Y."/>
            <person name="Sakai Y."/>
            <person name="Abe K."/>
            <person name="Yokota A."/>
            <person name="Yabe S."/>
        </authorList>
    </citation>
    <scope>NUCLEOTIDE SEQUENCE [LARGE SCALE GENOMIC DNA]</scope>
    <source>
        <strain evidence="11 12">Uno17</strain>
    </source>
</reference>
<dbReference type="PROSITE" id="PS00501">
    <property type="entry name" value="SPASE_I_1"/>
    <property type="match status" value="1"/>
</dbReference>
<dbReference type="Pfam" id="PF10502">
    <property type="entry name" value="Peptidase_S26"/>
    <property type="match status" value="1"/>
</dbReference>
<feature type="domain" description="Peptidase S26" evidence="10">
    <location>
        <begin position="19"/>
        <end position="171"/>
    </location>
</feature>
<proteinExistence type="inferred from homology"/>
<dbReference type="InterPro" id="IPR019533">
    <property type="entry name" value="Peptidase_S26"/>
</dbReference>
<feature type="active site" evidence="7">
    <location>
        <position position="44"/>
    </location>
</feature>
<dbReference type="InterPro" id="IPR000223">
    <property type="entry name" value="Pept_S26A_signal_pept_1"/>
</dbReference>
<organism evidence="11 12">
    <name type="scientific">Dictyobacter arantiisoli</name>
    <dbReference type="NCBI Taxonomy" id="2014874"/>
    <lineage>
        <taxon>Bacteria</taxon>
        <taxon>Bacillati</taxon>
        <taxon>Chloroflexota</taxon>
        <taxon>Ktedonobacteria</taxon>
        <taxon>Ktedonobacterales</taxon>
        <taxon>Dictyobacteraceae</taxon>
        <taxon>Dictyobacter</taxon>
    </lineage>
</organism>
<evidence type="ECO:0000259" key="10">
    <source>
        <dbReference type="Pfam" id="PF10502"/>
    </source>
</evidence>
<evidence type="ECO:0000256" key="3">
    <source>
        <dbReference type="ARBA" id="ARBA00009370"/>
    </source>
</evidence>
<dbReference type="PANTHER" id="PTHR43390:SF1">
    <property type="entry name" value="CHLOROPLAST PROCESSING PEPTIDASE"/>
    <property type="match status" value="1"/>
</dbReference>
<keyword evidence="5 8" id="KW-0645">Protease</keyword>
<evidence type="ECO:0000313" key="12">
    <source>
        <dbReference type="Proteomes" id="UP000322530"/>
    </source>
</evidence>
<dbReference type="PRINTS" id="PR00727">
    <property type="entry name" value="LEADERPTASE"/>
</dbReference>
<comment type="caution">
    <text evidence="11">The sequence shown here is derived from an EMBL/GenBank/DDBJ whole genome shotgun (WGS) entry which is preliminary data.</text>
</comment>
<dbReference type="InterPro" id="IPR036286">
    <property type="entry name" value="LexA/Signal_pep-like_sf"/>
</dbReference>
<sequence length="185" mass="21154">MSQIARLMRTHLWLHQMLETTALVCLSLLIIRVTVQDFYIRGHSMEPTLHDQESILVSRASYLFHQPARGDIIVFHYPLHPQDDYIKRVIAIPGDTISILQQTVIINGNKLNEKYIDKNDLSNPFPSFRSRKIGANQYFVMGDNRGSSSDSRLWGTVPRADIIGKAIIVYWPLEADNLGLLTHTQ</sequence>
<dbReference type="OrthoDB" id="9802919at2"/>
<dbReference type="InterPro" id="IPR019757">
    <property type="entry name" value="Pept_S26A_signal_pept_1_Lys-AS"/>
</dbReference>
<comment type="subcellular location">
    <subcellularLocation>
        <location evidence="2">Cell membrane</location>
        <topology evidence="2">Single-pass type II membrane protein</topology>
    </subcellularLocation>
    <subcellularLocation>
        <location evidence="9">Membrane</location>
        <topology evidence="9">Single-pass type II membrane protein</topology>
    </subcellularLocation>
</comment>
<dbReference type="EMBL" id="BIXY01000040">
    <property type="protein sequence ID" value="GCF09300.1"/>
    <property type="molecule type" value="Genomic_DNA"/>
</dbReference>
<accession>A0A5A5TCQ6</accession>
<evidence type="ECO:0000256" key="9">
    <source>
        <dbReference type="RuleBase" id="RU362042"/>
    </source>
</evidence>
<dbReference type="GO" id="GO:0006465">
    <property type="term" value="P:signal peptide processing"/>
    <property type="evidence" value="ECO:0007669"/>
    <property type="project" value="InterPro"/>
</dbReference>
<dbReference type="InterPro" id="IPR019758">
    <property type="entry name" value="Pept_S26A_signal_pept_1_CS"/>
</dbReference>
<dbReference type="PANTHER" id="PTHR43390">
    <property type="entry name" value="SIGNAL PEPTIDASE I"/>
    <property type="match status" value="1"/>
</dbReference>
<gene>
    <name evidence="11" type="ORF">KDI_28640</name>
</gene>
<dbReference type="Gene3D" id="2.10.109.10">
    <property type="entry name" value="Umud Fragment, subunit A"/>
    <property type="match status" value="1"/>
</dbReference>
<comment type="catalytic activity">
    <reaction evidence="1 8">
        <text>Cleavage of hydrophobic, N-terminal signal or leader sequences from secreted and periplasmic proteins.</text>
        <dbReference type="EC" id="3.4.21.89"/>
    </reaction>
</comment>
<dbReference type="GO" id="GO:0004252">
    <property type="term" value="F:serine-type endopeptidase activity"/>
    <property type="evidence" value="ECO:0007669"/>
    <property type="project" value="InterPro"/>
</dbReference>
<evidence type="ECO:0000256" key="4">
    <source>
        <dbReference type="ARBA" id="ARBA00013208"/>
    </source>
</evidence>
<protein>
    <recommendedName>
        <fullName evidence="4 8">Signal peptidase I</fullName>
        <ecNumber evidence="4 8">3.4.21.89</ecNumber>
    </recommendedName>
</protein>
<evidence type="ECO:0000256" key="8">
    <source>
        <dbReference type="RuleBase" id="RU003993"/>
    </source>
</evidence>
<evidence type="ECO:0000256" key="1">
    <source>
        <dbReference type="ARBA" id="ARBA00000677"/>
    </source>
</evidence>
<dbReference type="Proteomes" id="UP000322530">
    <property type="component" value="Unassembled WGS sequence"/>
</dbReference>
<keyword evidence="6 8" id="KW-0378">Hydrolase</keyword>
<keyword evidence="12" id="KW-1185">Reference proteome</keyword>
<dbReference type="CDD" id="cd06530">
    <property type="entry name" value="S26_SPase_I"/>
    <property type="match status" value="1"/>
</dbReference>
<evidence type="ECO:0000313" key="11">
    <source>
        <dbReference type="EMBL" id="GCF09300.1"/>
    </source>
</evidence>
<dbReference type="SUPFAM" id="SSF51306">
    <property type="entry name" value="LexA/Signal peptidase"/>
    <property type="match status" value="1"/>
</dbReference>
<comment type="similarity">
    <text evidence="3 9">Belongs to the peptidase S26 family.</text>
</comment>